<sequence>MNKTLARQLSNQAPLFAALGDKTRLLLLVKLGGGEPYSVTTLAEKSSLTRQAIRKHLHVLEEVGMVKGVKCGRENLFQFNPKPIRELKLSLEDISRHWDDALTRLKRFAEE</sequence>
<dbReference type="InterPro" id="IPR001845">
    <property type="entry name" value="HTH_ArsR_DNA-bd_dom"/>
</dbReference>
<feature type="domain" description="HTH arsR-type" evidence="1">
    <location>
        <begin position="4"/>
        <end position="99"/>
    </location>
</feature>
<dbReference type="InterPro" id="IPR036390">
    <property type="entry name" value="WH_DNA-bd_sf"/>
</dbReference>
<dbReference type="InterPro" id="IPR036388">
    <property type="entry name" value="WH-like_DNA-bd_sf"/>
</dbReference>
<dbReference type="PROSITE" id="PS50987">
    <property type="entry name" value="HTH_ARSR_2"/>
    <property type="match status" value="1"/>
</dbReference>
<name>A0A518G491_9BACT</name>
<dbReference type="RefSeq" id="WP_197356406.1">
    <property type="nucleotide sequence ID" value="NZ_CP036298.1"/>
</dbReference>
<dbReference type="PANTHER" id="PTHR38600:SF1">
    <property type="entry name" value="TRANSCRIPTIONAL REGULATORY PROTEIN"/>
    <property type="match status" value="1"/>
</dbReference>
<dbReference type="Proteomes" id="UP000318017">
    <property type="component" value="Chromosome"/>
</dbReference>
<gene>
    <name evidence="2" type="ORF">Q31a_17100</name>
</gene>
<protein>
    <submittedName>
        <fullName evidence="2">Helix-turn-helix domain protein</fullName>
    </submittedName>
</protein>
<evidence type="ECO:0000313" key="3">
    <source>
        <dbReference type="Proteomes" id="UP000318017"/>
    </source>
</evidence>
<dbReference type="PRINTS" id="PR00778">
    <property type="entry name" value="HTHARSR"/>
</dbReference>
<evidence type="ECO:0000259" key="1">
    <source>
        <dbReference type="PROSITE" id="PS50987"/>
    </source>
</evidence>
<evidence type="ECO:0000313" key="2">
    <source>
        <dbReference type="EMBL" id="QDV23412.1"/>
    </source>
</evidence>
<reference evidence="2 3" key="1">
    <citation type="submission" date="2019-02" db="EMBL/GenBank/DDBJ databases">
        <title>Deep-cultivation of Planctomycetes and their phenomic and genomic characterization uncovers novel biology.</title>
        <authorList>
            <person name="Wiegand S."/>
            <person name="Jogler M."/>
            <person name="Boedeker C."/>
            <person name="Pinto D."/>
            <person name="Vollmers J."/>
            <person name="Rivas-Marin E."/>
            <person name="Kohn T."/>
            <person name="Peeters S.H."/>
            <person name="Heuer A."/>
            <person name="Rast P."/>
            <person name="Oberbeckmann S."/>
            <person name="Bunk B."/>
            <person name="Jeske O."/>
            <person name="Meyerdierks A."/>
            <person name="Storesund J.E."/>
            <person name="Kallscheuer N."/>
            <person name="Luecker S."/>
            <person name="Lage O.M."/>
            <person name="Pohl T."/>
            <person name="Merkel B.J."/>
            <person name="Hornburger P."/>
            <person name="Mueller R.-W."/>
            <person name="Bruemmer F."/>
            <person name="Labrenz M."/>
            <person name="Spormann A.M."/>
            <person name="Op den Camp H."/>
            <person name="Overmann J."/>
            <person name="Amann R."/>
            <person name="Jetten M.S.M."/>
            <person name="Mascher T."/>
            <person name="Medema M.H."/>
            <person name="Devos D.P."/>
            <person name="Kaster A.-K."/>
            <person name="Ovreas L."/>
            <person name="Rohde M."/>
            <person name="Galperin M.Y."/>
            <person name="Jogler C."/>
        </authorList>
    </citation>
    <scope>NUCLEOTIDE SEQUENCE [LARGE SCALE GENOMIC DNA]</scope>
    <source>
        <strain evidence="2 3">Q31a</strain>
    </source>
</reference>
<dbReference type="SUPFAM" id="SSF46785">
    <property type="entry name" value="Winged helix' DNA-binding domain"/>
    <property type="match status" value="1"/>
</dbReference>
<dbReference type="KEGG" id="ahel:Q31a_17100"/>
<dbReference type="CDD" id="cd00090">
    <property type="entry name" value="HTH_ARSR"/>
    <property type="match status" value="1"/>
</dbReference>
<organism evidence="2 3">
    <name type="scientific">Aureliella helgolandensis</name>
    <dbReference type="NCBI Taxonomy" id="2527968"/>
    <lineage>
        <taxon>Bacteria</taxon>
        <taxon>Pseudomonadati</taxon>
        <taxon>Planctomycetota</taxon>
        <taxon>Planctomycetia</taxon>
        <taxon>Pirellulales</taxon>
        <taxon>Pirellulaceae</taxon>
        <taxon>Aureliella</taxon>
    </lineage>
</organism>
<dbReference type="GO" id="GO:0003700">
    <property type="term" value="F:DNA-binding transcription factor activity"/>
    <property type="evidence" value="ECO:0007669"/>
    <property type="project" value="InterPro"/>
</dbReference>
<dbReference type="PANTHER" id="PTHR38600">
    <property type="entry name" value="TRANSCRIPTIONAL REGULATORY PROTEIN"/>
    <property type="match status" value="1"/>
</dbReference>
<dbReference type="AlphaFoldDB" id="A0A518G491"/>
<keyword evidence="3" id="KW-1185">Reference proteome</keyword>
<dbReference type="Pfam" id="PF12840">
    <property type="entry name" value="HTH_20"/>
    <property type="match status" value="1"/>
</dbReference>
<dbReference type="EMBL" id="CP036298">
    <property type="protein sequence ID" value="QDV23412.1"/>
    <property type="molecule type" value="Genomic_DNA"/>
</dbReference>
<dbReference type="SMART" id="SM00418">
    <property type="entry name" value="HTH_ARSR"/>
    <property type="match status" value="1"/>
</dbReference>
<dbReference type="InterPro" id="IPR011991">
    <property type="entry name" value="ArsR-like_HTH"/>
</dbReference>
<proteinExistence type="predicted"/>
<dbReference type="Gene3D" id="1.10.10.10">
    <property type="entry name" value="Winged helix-like DNA-binding domain superfamily/Winged helix DNA-binding domain"/>
    <property type="match status" value="1"/>
</dbReference>
<accession>A0A518G491</accession>